<dbReference type="FunFam" id="3.30.200.20:FF:000910">
    <property type="entry name" value="Cysteine-rich receptor-like protein kinase 11"/>
    <property type="match status" value="1"/>
</dbReference>
<accession>A0AAD4JIJ8</accession>
<protein>
    <submittedName>
        <fullName evidence="7">S-locus lectin protein kinase family protein</fullName>
    </submittedName>
</protein>
<sequence length="318" mass="35693">MLIPLIQNAADKRPMMPGFFLHDSSTTPSQINASGNSITMTEEVEGRHLTSWKSPDKPSAGDIINRIANQGLFQLIRRQGRNSSYLYSVWRQLQQLPKTSQTKIYRIGEGGFGPVYKVKPLQGELSPDQVIAVKRMSRTSGQGPEEFKNEVILIAKLQHRNLVRILGCCIEGDENMLIYEYMQNKSLDHFIFGMVKFLNAKISDFGLARMFQGNQTMASTKRVVGTYGYMAPEYAFDGKFSVKSDIFSMGVVILEIVSGKKNRGFNHPCYQNLLEQALGGHVPCREHHVRPYSSVDRVLADESVLGGLGGVNRRLFHC</sequence>
<dbReference type="AlphaFoldDB" id="A0AAD4JIJ8"/>
<dbReference type="PANTHER" id="PTHR27002">
    <property type="entry name" value="RECEPTOR-LIKE SERINE/THREONINE-PROTEIN KINASE SD1-8"/>
    <property type="match status" value="1"/>
</dbReference>
<keyword evidence="3" id="KW-0547">Nucleotide-binding</keyword>
<dbReference type="SUPFAM" id="SSF56112">
    <property type="entry name" value="Protein kinase-like (PK-like)"/>
    <property type="match status" value="1"/>
</dbReference>
<dbReference type="InterPro" id="IPR011009">
    <property type="entry name" value="Kinase-like_dom_sf"/>
</dbReference>
<dbReference type="GO" id="GO:0005524">
    <property type="term" value="F:ATP binding"/>
    <property type="evidence" value="ECO:0007669"/>
    <property type="project" value="UniProtKB-KW"/>
</dbReference>
<evidence type="ECO:0000256" key="3">
    <source>
        <dbReference type="ARBA" id="ARBA00022741"/>
    </source>
</evidence>
<evidence type="ECO:0000256" key="2">
    <source>
        <dbReference type="ARBA" id="ARBA00022679"/>
    </source>
</evidence>
<dbReference type="Gene3D" id="3.30.200.20">
    <property type="entry name" value="Phosphorylase Kinase, domain 1"/>
    <property type="match status" value="1"/>
</dbReference>
<keyword evidence="4 7" id="KW-0418">Kinase</keyword>
<dbReference type="GO" id="GO:0004674">
    <property type="term" value="F:protein serine/threonine kinase activity"/>
    <property type="evidence" value="ECO:0007669"/>
    <property type="project" value="UniProtKB-KW"/>
</dbReference>
<dbReference type="PANTHER" id="PTHR27002:SF214">
    <property type="entry name" value="RECEPTOR-LIKE SERINE_THREONINE-PROTEIN KINASE"/>
    <property type="match status" value="1"/>
</dbReference>
<reference evidence="7 8" key="1">
    <citation type="journal article" date="2021" name="Nat. Commun.">
        <title>Incipient diploidization of the medicinal plant Perilla within 10,000 years.</title>
        <authorList>
            <person name="Zhang Y."/>
            <person name="Shen Q."/>
            <person name="Leng L."/>
            <person name="Zhang D."/>
            <person name="Chen S."/>
            <person name="Shi Y."/>
            <person name="Ning Z."/>
            <person name="Chen S."/>
        </authorList>
    </citation>
    <scope>NUCLEOTIDE SEQUENCE [LARGE SCALE GENOMIC DNA]</scope>
    <source>
        <strain evidence="8">cv. PC099</strain>
    </source>
</reference>
<dbReference type="InterPro" id="IPR001245">
    <property type="entry name" value="Ser-Thr/Tyr_kinase_cat_dom"/>
</dbReference>
<name>A0AAD4JIJ8_PERFH</name>
<feature type="domain" description="Protein kinase" evidence="6">
    <location>
        <begin position="101"/>
        <end position="318"/>
    </location>
</feature>
<dbReference type="EMBL" id="SDAM02000050">
    <property type="protein sequence ID" value="KAH6834508.1"/>
    <property type="molecule type" value="Genomic_DNA"/>
</dbReference>
<evidence type="ECO:0000256" key="4">
    <source>
        <dbReference type="ARBA" id="ARBA00022777"/>
    </source>
</evidence>
<dbReference type="Proteomes" id="UP001190926">
    <property type="component" value="Unassembled WGS sequence"/>
</dbReference>
<proteinExistence type="predicted"/>
<keyword evidence="5" id="KW-0067">ATP-binding</keyword>
<keyword evidence="8" id="KW-1185">Reference proteome</keyword>
<dbReference type="InterPro" id="IPR000719">
    <property type="entry name" value="Prot_kinase_dom"/>
</dbReference>
<dbReference type="Pfam" id="PF00069">
    <property type="entry name" value="Pkinase"/>
    <property type="match status" value="1"/>
</dbReference>
<gene>
    <name evidence="7" type="ORF">C2S53_020455</name>
</gene>
<evidence type="ECO:0000313" key="7">
    <source>
        <dbReference type="EMBL" id="KAH6834508.1"/>
    </source>
</evidence>
<evidence type="ECO:0000259" key="6">
    <source>
        <dbReference type="PROSITE" id="PS50011"/>
    </source>
</evidence>
<organism evidence="7 8">
    <name type="scientific">Perilla frutescens var. hirtella</name>
    <name type="common">Perilla citriodora</name>
    <name type="synonym">Perilla setoyensis</name>
    <dbReference type="NCBI Taxonomy" id="608512"/>
    <lineage>
        <taxon>Eukaryota</taxon>
        <taxon>Viridiplantae</taxon>
        <taxon>Streptophyta</taxon>
        <taxon>Embryophyta</taxon>
        <taxon>Tracheophyta</taxon>
        <taxon>Spermatophyta</taxon>
        <taxon>Magnoliopsida</taxon>
        <taxon>eudicotyledons</taxon>
        <taxon>Gunneridae</taxon>
        <taxon>Pentapetalae</taxon>
        <taxon>asterids</taxon>
        <taxon>lamiids</taxon>
        <taxon>Lamiales</taxon>
        <taxon>Lamiaceae</taxon>
        <taxon>Nepetoideae</taxon>
        <taxon>Elsholtzieae</taxon>
        <taxon>Perilla</taxon>
    </lineage>
</organism>
<keyword evidence="1" id="KW-0723">Serine/threonine-protein kinase</keyword>
<comment type="caution">
    <text evidence="7">The sequence shown here is derived from an EMBL/GenBank/DDBJ whole genome shotgun (WGS) entry which is preliminary data.</text>
</comment>
<keyword evidence="2" id="KW-0808">Transferase</keyword>
<evidence type="ECO:0000313" key="8">
    <source>
        <dbReference type="Proteomes" id="UP001190926"/>
    </source>
</evidence>
<dbReference type="Pfam" id="PF07714">
    <property type="entry name" value="PK_Tyr_Ser-Thr"/>
    <property type="match status" value="1"/>
</dbReference>
<dbReference type="Gene3D" id="1.10.510.10">
    <property type="entry name" value="Transferase(Phosphotransferase) domain 1"/>
    <property type="match status" value="1"/>
</dbReference>
<dbReference type="GO" id="GO:0005886">
    <property type="term" value="C:plasma membrane"/>
    <property type="evidence" value="ECO:0007669"/>
    <property type="project" value="TreeGrafter"/>
</dbReference>
<evidence type="ECO:0000256" key="1">
    <source>
        <dbReference type="ARBA" id="ARBA00022527"/>
    </source>
</evidence>
<evidence type="ECO:0000256" key="5">
    <source>
        <dbReference type="ARBA" id="ARBA00022840"/>
    </source>
</evidence>
<dbReference type="PROSITE" id="PS50011">
    <property type="entry name" value="PROTEIN_KINASE_DOM"/>
    <property type="match status" value="1"/>
</dbReference>